<evidence type="ECO:0000256" key="3">
    <source>
        <dbReference type="ARBA" id="ARBA00022898"/>
    </source>
</evidence>
<organism evidence="5 6">
    <name type="scientific">Lactococcus allomyrinae</name>
    <dbReference type="NCBI Taxonomy" id="2419773"/>
    <lineage>
        <taxon>Bacteria</taxon>
        <taxon>Bacillati</taxon>
        <taxon>Bacillota</taxon>
        <taxon>Bacilli</taxon>
        <taxon>Lactobacillales</taxon>
        <taxon>Streptococcaceae</taxon>
        <taxon>Lactococcus</taxon>
    </lineage>
</organism>
<dbReference type="OrthoDB" id="9807885at2"/>
<dbReference type="InterPro" id="IPR015422">
    <property type="entry name" value="PyrdxlP-dep_Trfase_small"/>
</dbReference>
<comment type="similarity">
    <text evidence="2 4">Belongs to the class-III pyridoxal-phosphate-dependent aminotransferase family.</text>
</comment>
<dbReference type="NCBIfam" id="NF006368">
    <property type="entry name" value="PRK08593.1"/>
    <property type="match status" value="1"/>
</dbReference>
<dbReference type="Gene3D" id="3.90.1150.10">
    <property type="entry name" value="Aspartate Aminotransferase, domain 1"/>
    <property type="match status" value="1"/>
</dbReference>
<dbReference type="RefSeq" id="WP_120771520.1">
    <property type="nucleotide sequence ID" value="NZ_CP032627.1"/>
</dbReference>
<keyword evidence="5" id="KW-0032">Aminotransferase</keyword>
<dbReference type="CDD" id="cd00610">
    <property type="entry name" value="OAT_like"/>
    <property type="match status" value="1"/>
</dbReference>
<evidence type="ECO:0000256" key="4">
    <source>
        <dbReference type="RuleBase" id="RU003560"/>
    </source>
</evidence>
<dbReference type="GO" id="GO:0030170">
    <property type="term" value="F:pyridoxal phosphate binding"/>
    <property type="evidence" value="ECO:0007669"/>
    <property type="project" value="InterPro"/>
</dbReference>
<name>A0A387BDJ5_9LACT</name>
<dbReference type="PANTHER" id="PTHR11986">
    <property type="entry name" value="AMINOTRANSFERASE CLASS III"/>
    <property type="match status" value="1"/>
</dbReference>
<dbReference type="GO" id="GO:0042802">
    <property type="term" value="F:identical protein binding"/>
    <property type="evidence" value="ECO:0007669"/>
    <property type="project" value="TreeGrafter"/>
</dbReference>
<dbReference type="GO" id="GO:0008483">
    <property type="term" value="F:transaminase activity"/>
    <property type="evidence" value="ECO:0007669"/>
    <property type="project" value="UniProtKB-KW"/>
</dbReference>
<gene>
    <name evidence="5" type="ORF">D7I46_02945</name>
</gene>
<dbReference type="FunFam" id="3.40.640.10:FF:000004">
    <property type="entry name" value="Acetylornithine aminotransferase"/>
    <property type="match status" value="1"/>
</dbReference>
<dbReference type="InterPro" id="IPR015421">
    <property type="entry name" value="PyrdxlP-dep_Trfase_major"/>
</dbReference>
<evidence type="ECO:0000313" key="6">
    <source>
        <dbReference type="Proteomes" id="UP000269374"/>
    </source>
</evidence>
<dbReference type="InterPro" id="IPR015424">
    <property type="entry name" value="PyrdxlP-dep_Trfase"/>
</dbReference>
<evidence type="ECO:0000256" key="1">
    <source>
        <dbReference type="ARBA" id="ARBA00001933"/>
    </source>
</evidence>
<dbReference type="InterPro" id="IPR049704">
    <property type="entry name" value="Aminotrans_3_PPA_site"/>
</dbReference>
<sequence length="444" mass="49253">MKDNHSILTEEAESIPESSRVKYFDIVLERGSGALLYDVEGREYIDFLSSASSANVGHCHPKVVKAIQEQAERLIHFTPAYYANEMTASLLTKLAQLAPGNFSKKVALGTSGSDANDAIIKFSRAYTGRPYIISFTGAYHGSTYGSLSLSSVSLNMSRKIGPLLPNIIKLPYPDTHLRMENETDDQFIDRMWQMFTLPFETWLPVEEVAAIIIEPIQGDGGIIAAPKDYLKRLYDFTRKHGIIFAVDEINQGLGRSGKMWSVEHFNIEPDLISVGKSLASGLPLSALIGRTEIMDSLAAPAHVFTTAGNPICAAAAHATLEVIEEEKLVKRSEQLGKQSFEFFQTMKEKYDFIGDTRMYGLDGGIDIVDSNGSPDIDGTTKIIYKLFQLGVIMISLRGNILRFQPPLVITEAQLNKGFKQIEIAFEAYKNNELTLPEHSEKIGW</sequence>
<dbReference type="KEGG" id="lact:D7I46_02945"/>
<dbReference type="PROSITE" id="PS00600">
    <property type="entry name" value="AA_TRANSFER_CLASS_3"/>
    <property type="match status" value="1"/>
</dbReference>
<proteinExistence type="inferred from homology"/>
<evidence type="ECO:0000256" key="2">
    <source>
        <dbReference type="ARBA" id="ARBA00008954"/>
    </source>
</evidence>
<dbReference type="InterPro" id="IPR005814">
    <property type="entry name" value="Aminotrans_3"/>
</dbReference>
<dbReference type="Pfam" id="PF00202">
    <property type="entry name" value="Aminotran_3"/>
    <property type="match status" value="1"/>
</dbReference>
<dbReference type="PANTHER" id="PTHR11986:SF58">
    <property type="entry name" value="LEUCINE_METHIONINE RACEMASE"/>
    <property type="match status" value="1"/>
</dbReference>
<dbReference type="PIRSF" id="PIRSF000521">
    <property type="entry name" value="Transaminase_4ab_Lys_Orn"/>
    <property type="match status" value="1"/>
</dbReference>
<dbReference type="InterPro" id="IPR050103">
    <property type="entry name" value="Class-III_PLP-dep_AT"/>
</dbReference>
<accession>A0A387BDJ5</accession>
<evidence type="ECO:0000313" key="5">
    <source>
        <dbReference type="EMBL" id="AYG00132.1"/>
    </source>
</evidence>
<keyword evidence="3 4" id="KW-0663">Pyridoxal phosphate</keyword>
<dbReference type="Proteomes" id="UP000269374">
    <property type="component" value="Chromosome"/>
</dbReference>
<dbReference type="AlphaFoldDB" id="A0A387BDJ5"/>
<keyword evidence="6" id="KW-1185">Reference proteome</keyword>
<keyword evidence="5" id="KW-0808">Transferase</keyword>
<dbReference type="SUPFAM" id="SSF53383">
    <property type="entry name" value="PLP-dependent transferases"/>
    <property type="match status" value="1"/>
</dbReference>
<comment type="cofactor">
    <cofactor evidence="1">
        <name>pyridoxal 5'-phosphate</name>
        <dbReference type="ChEBI" id="CHEBI:597326"/>
    </cofactor>
</comment>
<dbReference type="Gene3D" id="3.40.640.10">
    <property type="entry name" value="Type I PLP-dependent aspartate aminotransferase-like (Major domain)"/>
    <property type="match status" value="1"/>
</dbReference>
<reference evidence="5 6" key="1">
    <citation type="submission" date="2018-09" db="EMBL/GenBank/DDBJ databases">
        <title>Genome sequencing of strain 1JSPR-7.</title>
        <authorList>
            <person name="Heo J."/>
            <person name="Kim S.-J."/>
            <person name="Kwon S.-W."/>
        </authorList>
    </citation>
    <scope>NUCLEOTIDE SEQUENCE [LARGE SCALE GENOMIC DNA]</scope>
    <source>
        <strain evidence="5 6">1JSPR-7</strain>
    </source>
</reference>
<dbReference type="EMBL" id="CP032627">
    <property type="protein sequence ID" value="AYG00132.1"/>
    <property type="molecule type" value="Genomic_DNA"/>
</dbReference>
<protein>
    <submittedName>
        <fullName evidence="5">Aspartate aminotransferase family protein</fullName>
    </submittedName>
</protein>